<evidence type="ECO:0000313" key="1">
    <source>
        <dbReference type="EMBL" id="KAK5246242.1"/>
    </source>
</evidence>
<evidence type="ECO:0000313" key="2">
    <source>
        <dbReference type="Proteomes" id="UP001357485"/>
    </source>
</evidence>
<accession>A0ABR0LVF1</accession>
<feature type="non-terminal residue" evidence="1">
    <location>
        <position position="1"/>
    </location>
</feature>
<keyword evidence="2" id="KW-1185">Reference proteome</keyword>
<organism evidence="1 2">
    <name type="scientific">Cryomyces antarcticus</name>
    <dbReference type="NCBI Taxonomy" id="329879"/>
    <lineage>
        <taxon>Eukaryota</taxon>
        <taxon>Fungi</taxon>
        <taxon>Dikarya</taxon>
        <taxon>Ascomycota</taxon>
        <taxon>Pezizomycotina</taxon>
        <taxon>Dothideomycetes</taxon>
        <taxon>Dothideomycetes incertae sedis</taxon>
        <taxon>Cryomyces</taxon>
    </lineage>
</organism>
<dbReference type="EMBL" id="JAVRRA010009659">
    <property type="protein sequence ID" value="KAK5246242.1"/>
    <property type="molecule type" value="Genomic_DNA"/>
</dbReference>
<sequence>HLHTLAHRIVNRQRRVSYVTADLTTVRFLYRRKALLVSKSVAVYSTALGADPILTESVKGEFHAWTKQARDRLYQSLVITAELVASTVEASESEKSGLEQTRNAYLIEALRAKRFEAVKAVEEYDGADTIAGISEAVHNIGTAFVALNSIIESDQLKEFVAAHAGHAAESA</sequence>
<reference evidence="1 2" key="1">
    <citation type="submission" date="2023-08" db="EMBL/GenBank/DDBJ databases">
        <title>Black Yeasts Isolated from many extreme environments.</title>
        <authorList>
            <person name="Coleine C."/>
            <person name="Stajich J.E."/>
            <person name="Selbmann L."/>
        </authorList>
    </citation>
    <scope>NUCLEOTIDE SEQUENCE [LARGE SCALE GENOMIC DNA]</scope>
    <source>
        <strain evidence="1 2">CCFEE 536</strain>
    </source>
</reference>
<proteinExistence type="predicted"/>
<protein>
    <submittedName>
        <fullName evidence="1">Uncharacterized protein</fullName>
    </submittedName>
</protein>
<comment type="caution">
    <text evidence="1">The sequence shown here is derived from an EMBL/GenBank/DDBJ whole genome shotgun (WGS) entry which is preliminary data.</text>
</comment>
<dbReference type="Proteomes" id="UP001357485">
    <property type="component" value="Unassembled WGS sequence"/>
</dbReference>
<name>A0ABR0LVF1_9PEZI</name>
<gene>
    <name evidence="1" type="ORF">LTR16_007093</name>
</gene>